<reference evidence="1 2" key="1">
    <citation type="journal article" date="2012" name="J. Bacteriol.">
        <title>Genome Sequence of "Candidatus Mycoplasma haemolamae" Strain Purdue, a Red Blood Cell Pathogen of Alpacas (Vicugna pacos) and Llamas (Lama glama).</title>
        <authorList>
            <person name="Guimaraes A.M."/>
            <person name="Toth B."/>
            <person name="Santos A.P."/>
            <person name="do Nascimento N.C."/>
            <person name="Kritchevsky J.E."/>
            <person name="Messick J.B."/>
        </authorList>
    </citation>
    <scope>NUCLEOTIDE SEQUENCE [LARGE SCALE GENOMIC DNA]</scope>
    <source>
        <strain evidence="1 2">Purdue</strain>
    </source>
</reference>
<dbReference type="EMBL" id="CP003731">
    <property type="protein sequence ID" value="AFO52345.1"/>
    <property type="molecule type" value="Genomic_DNA"/>
</dbReference>
<dbReference type="STRING" id="1212765.MHLP_03825"/>
<name>I7BAK4_MYCHA</name>
<reference evidence="2" key="2">
    <citation type="submission" date="2012-07" db="EMBL/GenBank/DDBJ databases">
        <title>Complete genome sequence of 'Candidatus Mycoplasma haemolamae'.</title>
        <authorList>
            <person name="Guimaraes A.M.S."/>
            <person name="Toth B."/>
            <person name="Santos A.P."/>
            <person name="Nascimento N.C."/>
            <person name="Sojka J.E."/>
            <person name="Messick J.B."/>
        </authorList>
    </citation>
    <scope>NUCLEOTIDE SEQUENCE [LARGE SCALE GENOMIC DNA]</scope>
    <source>
        <strain evidence="2">Purdue</strain>
    </source>
</reference>
<evidence type="ECO:0000313" key="1">
    <source>
        <dbReference type="EMBL" id="AFO52345.1"/>
    </source>
</evidence>
<dbReference type="AlphaFoldDB" id="I7BAK4"/>
<keyword evidence="2" id="KW-1185">Reference proteome</keyword>
<sequence>MSLTSLWLKGLSQQGKIYLATSSMAIGSATTGVLAVDSTRDSIWTGVSYVGSSVASALSYLLTVKGAEAGGGIEHDDTVTNLFSTAWDGLSLLVSSGSKWAWRSTIYTIDWLRGVPNKFESYSGYVKSFWTYLTTNYKTLWIFLKHSFPELDLQKIYNALFNSSTRQSTAKIFSDESQNGFKNLMKSMESIATKSYEIGFDVSGAFRKLMTTFLDSPSSIPKFGSRLSILKNYISTLNNGNQEQAKSILEFFSQESDQDITNLKWNRFPSSR</sequence>
<organism evidence="1 2">
    <name type="scientific">Mycoplasma haematolamae (strain Purdue)</name>
    <dbReference type="NCBI Taxonomy" id="1212765"/>
    <lineage>
        <taxon>Bacteria</taxon>
        <taxon>Bacillati</taxon>
        <taxon>Mycoplasmatota</taxon>
        <taxon>Mollicutes</taxon>
        <taxon>Mycoplasmataceae</taxon>
        <taxon>Mycoplasma</taxon>
    </lineage>
</organism>
<dbReference type="HOGENOM" id="CLU_092774_0_0_14"/>
<accession>I7BAK4</accession>
<gene>
    <name evidence="1" type="ordered locus">MHLP_03825</name>
</gene>
<dbReference type="PATRIC" id="fig|1212765.3.peg.869"/>
<dbReference type="KEGG" id="mhl:MHLP_03825"/>
<proteinExistence type="predicted"/>
<protein>
    <submittedName>
        <fullName evidence="1">Uncharacterized protein</fullName>
    </submittedName>
</protein>
<dbReference type="Proteomes" id="UP000006502">
    <property type="component" value="Chromosome"/>
</dbReference>
<evidence type="ECO:0000313" key="2">
    <source>
        <dbReference type="Proteomes" id="UP000006502"/>
    </source>
</evidence>